<evidence type="ECO:0000313" key="3">
    <source>
        <dbReference type="EMBL" id="WTY39144.1"/>
    </source>
</evidence>
<proteinExistence type="predicted"/>
<name>A0ABZ1NGJ0_9NOCA</name>
<protein>
    <submittedName>
        <fullName evidence="3">MlaD family protein</fullName>
    </submittedName>
</protein>
<keyword evidence="4" id="KW-1185">Reference proteome</keyword>
<evidence type="ECO:0000259" key="2">
    <source>
        <dbReference type="Pfam" id="PF02470"/>
    </source>
</evidence>
<dbReference type="InterPro" id="IPR052336">
    <property type="entry name" value="MlaD_Phospholipid_Transporter"/>
</dbReference>
<accession>A0ABZ1NGJ0</accession>
<evidence type="ECO:0000313" key="4">
    <source>
        <dbReference type="Proteomes" id="UP001621418"/>
    </source>
</evidence>
<sequence>MKRLALLLFTVLLAATGCGFQPADLPVPGSGVDGPTYQLRIEFADVLNLPQGAKVIAAGVRVGILTGVTLVDPVAATPDRRAVPGYAIADVAIAQSVRLSVGTTAELRQETPLGDVHIALTEPVPARTGELTAGATIPLADTTQSPPIEDILAGLSTFIGSGAVTDFQSIVRTMNGVFPDDPRDTARLAGLLGADITDLGDHLHSVDALLDGLEATVEEGMQQNLPILDELLTPYGVQHTTDAVNAQIRVIFVLTALGPVAPSAQWLGPLLSSLDDTTRALVPMLLGSRPLDADSPSNMKALIDLINTDLVPFATHGPKVDLVDVTLGPSTGPITADEHTARIVDTLRMIGLLR</sequence>
<dbReference type="PANTHER" id="PTHR33371">
    <property type="entry name" value="INTERMEMBRANE PHOSPHOLIPID TRANSPORT SYSTEM BINDING PROTEIN MLAD-RELATED"/>
    <property type="match status" value="1"/>
</dbReference>
<dbReference type="Proteomes" id="UP001621418">
    <property type="component" value="Chromosome"/>
</dbReference>
<keyword evidence="1" id="KW-0732">Signal</keyword>
<gene>
    <name evidence="3" type="ORF">OG308_15580</name>
</gene>
<dbReference type="Pfam" id="PF02470">
    <property type="entry name" value="MlaD"/>
    <property type="match status" value="1"/>
</dbReference>
<dbReference type="InterPro" id="IPR003399">
    <property type="entry name" value="Mce/MlaD"/>
</dbReference>
<feature type="chain" id="PRO_5046567197" evidence="1">
    <location>
        <begin position="24"/>
        <end position="354"/>
    </location>
</feature>
<evidence type="ECO:0000256" key="1">
    <source>
        <dbReference type="SAM" id="SignalP"/>
    </source>
</evidence>
<feature type="domain" description="Mce/MlaD" evidence="2">
    <location>
        <begin position="35"/>
        <end position="122"/>
    </location>
</feature>
<dbReference type="PANTHER" id="PTHR33371:SF15">
    <property type="entry name" value="LIPOPROTEIN LPRN"/>
    <property type="match status" value="1"/>
</dbReference>
<reference evidence="3 4" key="1">
    <citation type="submission" date="2022-10" db="EMBL/GenBank/DDBJ databases">
        <title>The complete genomes of actinobacterial strains from the NBC collection.</title>
        <authorList>
            <person name="Joergensen T.S."/>
            <person name="Alvarez Arevalo M."/>
            <person name="Sterndorff E.B."/>
            <person name="Faurdal D."/>
            <person name="Vuksanovic O."/>
            <person name="Mourched A.-S."/>
            <person name="Charusanti P."/>
            <person name="Shaw S."/>
            <person name="Blin K."/>
            <person name="Weber T."/>
        </authorList>
    </citation>
    <scope>NUCLEOTIDE SEQUENCE [LARGE SCALE GENOMIC DNA]</scope>
    <source>
        <strain evidence="3 4">NBC_01413</strain>
    </source>
</reference>
<dbReference type="EMBL" id="CP109527">
    <property type="protein sequence ID" value="WTY39144.1"/>
    <property type="molecule type" value="Genomic_DNA"/>
</dbReference>
<feature type="signal peptide" evidence="1">
    <location>
        <begin position="1"/>
        <end position="23"/>
    </location>
</feature>
<dbReference type="PROSITE" id="PS51257">
    <property type="entry name" value="PROKAR_LIPOPROTEIN"/>
    <property type="match status" value="1"/>
</dbReference>
<organism evidence="3 4">
    <name type="scientific">Nocardia salmonicida</name>
    <dbReference type="NCBI Taxonomy" id="53431"/>
    <lineage>
        <taxon>Bacteria</taxon>
        <taxon>Bacillati</taxon>
        <taxon>Actinomycetota</taxon>
        <taxon>Actinomycetes</taxon>
        <taxon>Mycobacteriales</taxon>
        <taxon>Nocardiaceae</taxon>
        <taxon>Nocardia</taxon>
    </lineage>
</organism>
<dbReference type="RefSeq" id="WP_357367090.1">
    <property type="nucleotide sequence ID" value="NZ_CP109527.1"/>
</dbReference>